<accession>A0ABW4MBF5</accession>
<protein>
    <submittedName>
        <fullName evidence="2">Uncharacterized protein</fullName>
    </submittedName>
</protein>
<organism evidence="2 3">
    <name type="scientific">Sphingorhabdus buctiana</name>
    <dbReference type="NCBI Taxonomy" id="1508805"/>
    <lineage>
        <taxon>Bacteria</taxon>
        <taxon>Pseudomonadati</taxon>
        <taxon>Pseudomonadota</taxon>
        <taxon>Alphaproteobacteria</taxon>
        <taxon>Sphingomonadales</taxon>
        <taxon>Sphingomonadaceae</taxon>
        <taxon>Sphingorhabdus</taxon>
    </lineage>
</organism>
<name>A0ABW4MBF5_9SPHN</name>
<keyword evidence="3" id="KW-1185">Reference proteome</keyword>
<keyword evidence="1" id="KW-0812">Transmembrane</keyword>
<dbReference type="RefSeq" id="WP_374611786.1">
    <property type="nucleotide sequence ID" value="NZ_JBHUEL010000003.1"/>
</dbReference>
<evidence type="ECO:0000256" key="1">
    <source>
        <dbReference type="SAM" id="Phobius"/>
    </source>
</evidence>
<sequence>MDGILIVATGFAILLVAGIAIMSYLDRRAPFGWQDEKGFHYGRERRRDDRTPNPKTKRS</sequence>
<keyword evidence="1" id="KW-0472">Membrane</keyword>
<dbReference type="EMBL" id="JBHUEL010000003">
    <property type="protein sequence ID" value="MFD1766110.1"/>
    <property type="molecule type" value="Genomic_DNA"/>
</dbReference>
<feature type="transmembrane region" description="Helical" evidence="1">
    <location>
        <begin position="6"/>
        <end position="25"/>
    </location>
</feature>
<keyword evidence="1" id="KW-1133">Transmembrane helix</keyword>
<evidence type="ECO:0000313" key="2">
    <source>
        <dbReference type="EMBL" id="MFD1766110.1"/>
    </source>
</evidence>
<dbReference type="Proteomes" id="UP001597215">
    <property type="component" value="Unassembled WGS sequence"/>
</dbReference>
<reference evidence="3" key="1">
    <citation type="journal article" date="2019" name="Int. J. Syst. Evol. Microbiol.">
        <title>The Global Catalogue of Microorganisms (GCM) 10K type strain sequencing project: providing services to taxonomists for standard genome sequencing and annotation.</title>
        <authorList>
            <consortium name="The Broad Institute Genomics Platform"/>
            <consortium name="The Broad Institute Genome Sequencing Center for Infectious Disease"/>
            <person name="Wu L."/>
            <person name="Ma J."/>
        </authorList>
    </citation>
    <scope>NUCLEOTIDE SEQUENCE [LARGE SCALE GENOMIC DNA]</scope>
    <source>
        <strain evidence="3">CGMCC 1.12449</strain>
    </source>
</reference>
<gene>
    <name evidence="2" type="ORF">ACFSAG_04535</name>
</gene>
<comment type="caution">
    <text evidence="2">The sequence shown here is derived from an EMBL/GenBank/DDBJ whole genome shotgun (WGS) entry which is preliminary data.</text>
</comment>
<proteinExistence type="predicted"/>
<evidence type="ECO:0000313" key="3">
    <source>
        <dbReference type="Proteomes" id="UP001597215"/>
    </source>
</evidence>